<sequence>MDYMGIGRYLRIVRTKLDRPGRSVQVCRTFWIEKFVPERNLDRPDEMHPESKSSRDDYYTRTYENFSVGKSSRDDLRSSGTIWMDIYGKEVILKREKS</sequence>
<evidence type="ECO:0000313" key="2">
    <source>
        <dbReference type="Proteomes" id="UP000829196"/>
    </source>
</evidence>
<accession>A0A8T3BAZ6</accession>
<evidence type="ECO:0000313" key="1">
    <source>
        <dbReference type="EMBL" id="KAI0507941.1"/>
    </source>
</evidence>
<name>A0A8T3BAZ6_DENNO</name>
<dbReference type="EMBL" id="JAGYWB010000010">
    <property type="protein sequence ID" value="KAI0507941.1"/>
    <property type="molecule type" value="Genomic_DNA"/>
</dbReference>
<keyword evidence="2" id="KW-1185">Reference proteome</keyword>
<gene>
    <name evidence="1" type="ORF">KFK09_014069</name>
</gene>
<dbReference type="AlphaFoldDB" id="A0A8T3BAZ6"/>
<protein>
    <submittedName>
        <fullName evidence="1">Uncharacterized protein</fullName>
    </submittedName>
</protein>
<dbReference type="Proteomes" id="UP000829196">
    <property type="component" value="Unassembled WGS sequence"/>
</dbReference>
<comment type="caution">
    <text evidence="1">The sequence shown here is derived from an EMBL/GenBank/DDBJ whole genome shotgun (WGS) entry which is preliminary data.</text>
</comment>
<organism evidence="1 2">
    <name type="scientific">Dendrobium nobile</name>
    <name type="common">Orchid</name>
    <dbReference type="NCBI Taxonomy" id="94219"/>
    <lineage>
        <taxon>Eukaryota</taxon>
        <taxon>Viridiplantae</taxon>
        <taxon>Streptophyta</taxon>
        <taxon>Embryophyta</taxon>
        <taxon>Tracheophyta</taxon>
        <taxon>Spermatophyta</taxon>
        <taxon>Magnoliopsida</taxon>
        <taxon>Liliopsida</taxon>
        <taxon>Asparagales</taxon>
        <taxon>Orchidaceae</taxon>
        <taxon>Epidendroideae</taxon>
        <taxon>Malaxideae</taxon>
        <taxon>Dendrobiinae</taxon>
        <taxon>Dendrobium</taxon>
    </lineage>
</organism>
<reference evidence="1" key="1">
    <citation type="journal article" date="2022" name="Front. Genet.">
        <title>Chromosome-Scale Assembly of the Dendrobium nobile Genome Provides Insights Into the Molecular Mechanism of the Biosynthesis of the Medicinal Active Ingredient of Dendrobium.</title>
        <authorList>
            <person name="Xu Q."/>
            <person name="Niu S.-C."/>
            <person name="Li K.-L."/>
            <person name="Zheng P.-J."/>
            <person name="Zhang X.-J."/>
            <person name="Jia Y."/>
            <person name="Liu Y."/>
            <person name="Niu Y.-X."/>
            <person name="Yu L.-H."/>
            <person name="Chen D.-F."/>
            <person name="Zhang G.-Q."/>
        </authorList>
    </citation>
    <scope>NUCLEOTIDE SEQUENCE</scope>
    <source>
        <tissue evidence="1">Leaf</tissue>
    </source>
</reference>
<proteinExistence type="predicted"/>